<dbReference type="InterPro" id="IPR040235">
    <property type="entry name" value="Nicolin-1"/>
</dbReference>
<evidence type="ECO:0000313" key="1">
    <source>
        <dbReference type="EnsemblMetazoa" id="XP_014252216.1"/>
    </source>
</evidence>
<dbReference type="GeneID" id="106668198"/>
<keyword evidence="2" id="KW-1185">Reference proteome</keyword>
<dbReference type="EnsemblMetazoa" id="XM_014396730.2">
    <property type="protein sequence ID" value="XP_014252216.1"/>
    <property type="gene ID" value="LOC106668198"/>
</dbReference>
<dbReference type="RefSeq" id="XP_014252216.1">
    <property type="nucleotide sequence ID" value="XM_014396730.2"/>
</dbReference>
<dbReference type="KEGG" id="clec:106668198"/>
<dbReference type="GO" id="GO:0005654">
    <property type="term" value="C:nucleoplasm"/>
    <property type="evidence" value="ECO:0007669"/>
    <property type="project" value="TreeGrafter"/>
</dbReference>
<protein>
    <recommendedName>
        <fullName evidence="3">Nicolin-1</fullName>
    </recommendedName>
</protein>
<sequence>MANGEGLFFRETAEFTVKGPIPLFCEEEKRNVSGCGVLDLHLVKPSRIGEIVFRNYYTATINILIQRTAENDPSNRKNLPWEMWIPKKVLMPSPHLEEGCNELFSLSATESLTELDRVVLVRFILRQPSPIWNVFRLEEINIFTELPRLGAIAAEFHEAQRLLELMRKQTVLALTTLPQYDDLLMDPTLSAAAKQQLQQVAPPIDNSQAIPYEIQKLPIT</sequence>
<proteinExistence type="predicted"/>
<dbReference type="OrthoDB" id="73161at2759"/>
<evidence type="ECO:0000313" key="2">
    <source>
        <dbReference type="Proteomes" id="UP000494040"/>
    </source>
</evidence>
<accession>A0A8I6TIJ9</accession>
<reference evidence="1" key="1">
    <citation type="submission" date="2022-01" db="UniProtKB">
        <authorList>
            <consortium name="EnsemblMetazoa"/>
        </authorList>
    </citation>
    <scope>IDENTIFICATION</scope>
</reference>
<organism evidence="1 2">
    <name type="scientific">Cimex lectularius</name>
    <name type="common">Bed bug</name>
    <name type="synonym">Acanthia lectularia</name>
    <dbReference type="NCBI Taxonomy" id="79782"/>
    <lineage>
        <taxon>Eukaryota</taxon>
        <taxon>Metazoa</taxon>
        <taxon>Ecdysozoa</taxon>
        <taxon>Arthropoda</taxon>
        <taxon>Hexapoda</taxon>
        <taxon>Insecta</taxon>
        <taxon>Pterygota</taxon>
        <taxon>Neoptera</taxon>
        <taxon>Paraneoptera</taxon>
        <taxon>Hemiptera</taxon>
        <taxon>Heteroptera</taxon>
        <taxon>Panheteroptera</taxon>
        <taxon>Cimicomorpha</taxon>
        <taxon>Cimicidae</taxon>
        <taxon>Cimex</taxon>
    </lineage>
</organism>
<name>A0A8I6TIJ9_CIMLE</name>
<dbReference type="AlphaFoldDB" id="A0A8I6TIJ9"/>
<dbReference type="Proteomes" id="UP000494040">
    <property type="component" value="Unassembled WGS sequence"/>
</dbReference>
<evidence type="ECO:0008006" key="3">
    <source>
        <dbReference type="Google" id="ProtNLM"/>
    </source>
</evidence>
<dbReference type="PANTHER" id="PTHR31239">
    <property type="entry name" value="NICOLIN 1"/>
    <property type="match status" value="1"/>
</dbReference>
<dbReference type="PANTHER" id="PTHR31239:SF2">
    <property type="entry name" value="NICOLIN-1"/>
    <property type="match status" value="1"/>
</dbReference>